<comment type="subcellular location">
    <subcellularLocation>
        <location evidence="4">Secreted</location>
    </subcellularLocation>
</comment>
<keyword evidence="2 5" id="KW-0732">Signal</keyword>
<keyword evidence="4" id="KW-0624">Polysaccharide degradation</keyword>
<evidence type="ECO:0000256" key="1">
    <source>
        <dbReference type="ARBA" id="ARBA00010980"/>
    </source>
</evidence>
<evidence type="ECO:0000256" key="2">
    <source>
        <dbReference type="ARBA" id="ARBA00022729"/>
    </source>
</evidence>
<dbReference type="PANTHER" id="PTHR31683">
    <property type="entry name" value="PECTATE LYASE 18-RELATED"/>
    <property type="match status" value="1"/>
</dbReference>
<feature type="signal peptide" evidence="5">
    <location>
        <begin position="1"/>
        <end position="15"/>
    </location>
</feature>
<organism evidence="7 8">
    <name type="scientific">Podospora australis</name>
    <dbReference type="NCBI Taxonomy" id="1536484"/>
    <lineage>
        <taxon>Eukaryota</taxon>
        <taxon>Fungi</taxon>
        <taxon>Dikarya</taxon>
        <taxon>Ascomycota</taxon>
        <taxon>Pezizomycotina</taxon>
        <taxon>Sordariomycetes</taxon>
        <taxon>Sordariomycetidae</taxon>
        <taxon>Sordariales</taxon>
        <taxon>Podosporaceae</taxon>
        <taxon>Podospora</taxon>
    </lineage>
</organism>
<accession>A0AAN6WJ22</accession>
<feature type="domain" description="Pectate lyase" evidence="6">
    <location>
        <begin position="54"/>
        <end position="270"/>
    </location>
</feature>
<dbReference type="EMBL" id="MU864733">
    <property type="protein sequence ID" value="KAK4182161.1"/>
    <property type="molecule type" value="Genomic_DNA"/>
</dbReference>
<keyword evidence="3 4" id="KW-0456">Lyase</keyword>
<protein>
    <submittedName>
        <fullName evidence="7">Family 1 putative polysaccharide lyase</fullName>
    </submittedName>
</protein>
<reference evidence="7" key="1">
    <citation type="journal article" date="2023" name="Mol. Phylogenet. Evol.">
        <title>Genome-scale phylogeny and comparative genomics of the fungal order Sordariales.</title>
        <authorList>
            <person name="Hensen N."/>
            <person name="Bonometti L."/>
            <person name="Westerberg I."/>
            <person name="Brannstrom I.O."/>
            <person name="Guillou S."/>
            <person name="Cros-Aarteil S."/>
            <person name="Calhoun S."/>
            <person name="Haridas S."/>
            <person name="Kuo A."/>
            <person name="Mondo S."/>
            <person name="Pangilinan J."/>
            <person name="Riley R."/>
            <person name="LaButti K."/>
            <person name="Andreopoulos B."/>
            <person name="Lipzen A."/>
            <person name="Chen C."/>
            <person name="Yan M."/>
            <person name="Daum C."/>
            <person name="Ng V."/>
            <person name="Clum A."/>
            <person name="Steindorff A."/>
            <person name="Ohm R.A."/>
            <person name="Martin F."/>
            <person name="Silar P."/>
            <person name="Natvig D.O."/>
            <person name="Lalanne C."/>
            <person name="Gautier V."/>
            <person name="Ament-Velasquez S.L."/>
            <person name="Kruys A."/>
            <person name="Hutchinson M.I."/>
            <person name="Powell A.J."/>
            <person name="Barry K."/>
            <person name="Miller A.N."/>
            <person name="Grigoriev I.V."/>
            <person name="Debuchy R."/>
            <person name="Gladieux P."/>
            <person name="Hiltunen Thoren M."/>
            <person name="Johannesson H."/>
        </authorList>
    </citation>
    <scope>NUCLEOTIDE SEQUENCE</scope>
    <source>
        <strain evidence="7">PSN309</strain>
    </source>
</reference>
<evidence type="ECO:0000313" key="8">
    <source>
        <dbReference type="Proteomes" id="UP001302126"/>
    </source>
</evidence>
<dbReference type="PANTHER" id="PTHR31683:SF18">
    <property type="entry name" value="PECTATE LYASE 21-RELATED"/>
    <property type="match status" value="1"/>
</dbReference>
<evidence type="ECO:0000313" key="7">
    <source>
        <dbReference type="EMBL" id="KAK4182161.1"/>
    </source>
</evidence>
<dbReference type="SMART" id="SM00656">
    <property type="entry name" value="Amb_all"/>
    <property type="match status" value="1"/>
</dbReference>
<dbReference type="SUPFAM" id="SSF51126">
    <property type="entry name" value="Pectin lyase-like"/>
    <property type="match status" value="1"/>
</dbReference>
<dbReference type="Pfam" id="PF00544">
    <property type="entry name" value="Pectate_lyase_4"/>
    <property type="match status" value="1"/>
</dbReference>
<comment type="similarity">
    <text evidence="1 4">Belongs to the polysaccharide lyase 1 family.</text>
</comment>
<dbReference type="AlphaFoldDB" id="A0AAN6WJ22"/>
<name>A0AAN6WJ22_9PEZI</name>
<evidence type="ECO:0000256" key="5">
    <source>
        <dbReference type="SAM" id="SignalP"/>
    </source>
</evidence>
<dbReference type="InterPro" id="IPR002022">
    <property type="entry name" value="Pec_lyase"/>
</dbReference>
<evidence type="ECO:0000256" key="4">
    <source>
        <dbReference type="RuleBase" id="RU361173"/>
    </source>
</evidence>
<comment type="caution">
    <text evidence="7">The sequence shown here is derived from an EMBL/GenBank/DDBJ whole genome shotgun (WGS) entry which is preliminary data.</text>
</comment>
<dbReference type="GO" id="GO:0000272">
    <property type="term" value="P:polysaccharide catabolic process"/>
    <property type="evidence" value="ECO:0007669"/>
    <property type="project" value="UniProtKB-KW"/>
</dbReference>
<dbReference type="InterPro" id="IPR012334">
    <property type="entry name" value="Pectin_lyas_fold"/>
</dbReference>
<evidence type="ECO:0000256" key="3">
    <source>
        <dbReference type="ARBA" id="ARBA00023239"/>
    </source>
</evidence>
<dbReference type="GO" id="GO:0005576">
    <property type="term" value="C:extracellular region"/>
    <property type="evidence" value="ECO:0007669"/>
    <property type="project" value="UniProtKB-SubCell"/>
</dbReference>
<sequence>MKFAAFASLLALATASPTSTVPEDATARLVKRASISEAANIGFASLNGGTKGGAGGTVTTVSTLAQFTAAVDEKNTAPAIVIVSGLITGNEKVRIGSNKSIIGAYPGSGFRGVGLHFRRQSNLIIRNIVSSFVIASSAEDALKIEGSTNVWIDHCEFSSALIPNKDYYDGLVDSSHGSDFITISHNFFHDHWKTSLVGHSDNNGSQDKGKLRITYANNHWKDVGSRGPLLRFGTAHIYNSFYENMSSAINTRMGAQALVQSNVFRNVTLAVTSRDSKEVGYAVLQDNDLGGGLADAPAGSLQPSSIPYSYNLLGSGAVAGRVPGEAGAILRF</sequence>
<keyword evidence="4" id="KW-0119">Carbohydrate metabolism</keyword>
<gene>
    <name evidence="7" type="ORF">QBC35DRAFT_193977</name>
</gene>
<keyword evidence="4" id="KW-0964">Secreted</keyword>
<dbReference type="GO" id="GO:0030570">
    <property type="term" value="F:pectate lyase activity"/>
    <property type="evidence" value="ECO:0007669"/>
    <property type="project" value="InterPro"/>
</dbReference>
<evidence type="ECO:0000259" key="6">
    <source>
        <dbReference type="SMART" id="SM00656"/>
    </source>
</evidence>
<proteinExistence type="inferred from homology"/>
<dbReference type="InterPro" id="IPR011050">
    <property type="entry name" value="Pectin_lyase_fold/virulence"/>
</dbReference>
<dbReference type="Gene3D" id="2.160.20.10">
    <property type="entry name" value="Single-stranded right-handed beta-helix, Pectin lyase-like"/>
    <property type="match status" value="1"/>
</dbReference>
<dbReference type="InterPro" id="IPR045032">
    <property type="entry name" value="PEL"/>
</dbReference>
<dbReference type="Proteomes" id="UP001302126">
    <property type="component" value="Unassembled WGS sequence"/>
</dbReference>
<keyword evidence="8" id="KW-1185">Reference proteome</keyword>
<feature type="chain" id="PRO_5042982567" evidence="5">
    <location>
        <begin position="16"/>
        <end position="332"/>
    </location>
</feature>
<reference evidence="7" key="2">
    <citation type="submission" date="2023-05" db="EMBL/GenBank/DDBJ databases">
        <authorList>
            <consortium name="Lawrence Berkeley National Laboratory"/>
            <person name="Steindorff A."/>
            <person name="Hensen N."/>
            <person name="Bonometti L."/>
            <person name="Westerberg I."/>
            <person name="Brannstrom I.O."/>
            <person name="Guillou S."/>
            <person name="Cros-Aarteil S."/>
            <person name="Calhoun S."/>
            <person name="Haridas S."/>
            <person name="Kuo A."/>
            <person name="Mondo S."/>
            <person name="Pangilinan J."/>
            <person name="Riley R."/>
            <person name="Labutti K."/>
            <person name="Andreopoulos B."/>
            <person name="Lipzen A."/>
            <person name="Chen C."/>
            <person name="Yanf M."/>
            <person name="Daum C."/>
            <person name="Ng V."/>
            <person name="Clum A."/>
            <person name="Ohm R."/>
            <person name="Martin F."/>
            <person name="Silar P."/>
            <person name="Natvig D."/>
            <person name="Lalanne C."/>
            <person name="Gautier V."/>
            <person name="Ament-Velasquez S.L."/>
            <person name="Kruys A."/>
            <person name="Hutchinson M.I."/>
            <person name="Powell A.J."/>
            <person name="Barry K."/>
            <person name="Miller A.N."/>
            <person name="Grigoriev I.V."/>
            <person name="Debuchy R."/>
            <person name="Gladieux P."/>
            <person name="Thoren M.H."/>
            <person name="Johannesson H."/>
        </authorList>
    </citation>
    <scope>NUCLEOTIDE SEQUENCE</scope>
    <source>
        <strain evidence="7">PSN309</strain>
    </source>
</reference>